<reference evidence="1" key="1">
    <citation type="submission" date="2022-11" db="EMBL/GenBank/DDBJ databases">
        <title>Minimal conservation of predation-associated metabolite biosynthetic gene clusters underscores biosynthetic potential of Myxococcota including descriptions for ten novel species: Archangium lansinium sp. nov., Myxococcus landrumus sp. nov., Nannocystis bai.</title>
        <authorList>
            <person name="Ahearne A."/>
            <person name="Stevens C."/>
            <person name="Phillips K."/>
        </authorList>
    </citation>
    <scope>NUCLEOTIDE SEQUENCE</scope>
    <source>
        <strain evidence="1">Na p29</strain>
    </source>
</reference>
<comment type="caution">
    <text evidence="1">The sequence shown here is derived from an EMBL/GenBank/DDBJ whole genome shotgun (WGS) entry which is preliminary data.</text>
</comment>
<proteinExistence type="predicted"/>
<dbReference type="AlphaFoldDB" id="A0A9X3IV30"/>
<accession>A0A9X3IV30</accession>
<dbReference type="RefSeq" id="WP_267766030.1">
    <property type="nucleotide sequence ID" value="NZ_JAPNKE010000002.1"/>
</dbReference>
<dbReference type="EMBL" id="JAPNKE010000002">
    <property type="protein sequence ID" value="MCY1004480.1"/>
    <property type="molecule type" value="Genomic_DNA"/>
</dbReference>
<name>A0A9X3IV30_9BACT</name>
<protein>
    <submittedName>
        <fullName evidence="1">Uncharacterized protein</fullName>
    </submittedName>
</protein>
<evidence type="ECO:0000313" key="2">
    <source>
        <dbReference type="Proteomes" id="UP001150924"/>
    </source>
</evidence>
<keyword evidence="2" id="KW-1185">Reference proteome</keyword>
<gene>
    <name evidence="1" type="ORF">OV079_02620</name>
</gene>
<organism evidence="1 2">
    <name type="scientific">Nannocystis pusilla</name>
    <dbReference type="NCBI Taxonomy" id="889268"/>
    <lineage>
        <taxon>Bacteria</taxon>
        <taxon>Pseudomonadati</taxon>
        <taxon>Myxococcota</taxon>
        <taxon>Polyangia</taxon>
        <taxon>Nannocystales</taxon>
        <taxon>Nannocystaceae</taxon>
        <taxon>Nannocystis</taxon>
    </lineage>
</organism>
<dbReference type="Proteomes" id="UP001150924">
    <property type="component" value="Unassembled WGS sequence"/>
</dbReference>
<evidence type="ECO:0000313" key="1">
    <source>
        <dbReference type="EMBL" id="MCY1004480.1"/>
    </source>
</evidence>
<sequence>MFLSDKIPQQSFCTHAFDAWFRSGAQLSELYKVLLRDNPHAQDKIDALFRPALAEQAFREDGIQLSMDVYDVPDLLELVKQYAVRGKALARWLEYHAPGVTTQTPALPPVLFLVLCGERLTSASLRVLGMRTRHLSLPASSPGAPPGITIRSGDDLVRAVRRLIHELRLTSSNELVLVIQADPVAVALRPQAARVPGTEDTLEEWLAAVAWWPQIDGVPVEGCLHDGALPAPSAGGQVALWERVPTNRQERRSASLGIWASQECWTANCECAVLGTHNRRYFAVLADADLRGLIQDTHPDDGPTSLKHLFDKIRGRARLVWTDRRYFLYTGDSLE</sequence>